<comment type="caution">
    <text evidence="3">The sequence shown here is derived from an EMBL/GenBank/DDBJ whole genome shotgun (WGS) entry which is preliminary data.</text>
</comment>
<evidence type="ECO:0000313" key="3">
    <source>
        <dbReference type="EMBL" id="MET3684482.1"/>
    </source>
</evidence>
<reference evidence="3 4" key="1">
    <citation type="submission" date="2024-06" db="EMBL/GenBank/DDBJ databases">
        <title>Genomic Encyclopedia of Type Strains, Phase IV (KMG-IV): sequencing the most valuable type-strain genomes for metagenomic binning, comparative biology and taxonomic classification.</title>
        <authorList>
            <person name="Goeker M."/>
        </authorList>
    </citation>
    <scope>NUCLEOTIDE SEQUENCE [LARGE SCALE GENOMIC DNA]</scope>
    <source>
        <strain evidence="3 4">DSM 23520</strain>
    </source>
</reference>
<dbReference type="InterPro" id="IPR006935">
    <property type="entry name" value="Helicase/UvrB_N"/>
</dbReference>
<proteinExistence type="predicted"/>
<dbReference type="InterPro" id="IPR027417">
    <property type="entry name" value="P-loop_NTPase"/>
</dbReference>
<keyword evidence="4" id="KW-1185">Reference proteome</keyword>
<evidence type="ECO:0000256" key="1">
    <source>
        <dbReference type="SAM" id="MobiDB-lite"/>
    </source>
</evidence>
<dbReference type="PROSITE" id="PS51192">
    <property type="entry name" value="HELICASE_ATP_BIND_1"/>
    <property type="match status" value="1"/>
</dbReference>
<name>A0ABV2KZC9_9BACI</name>
<dbReference type="RefSeq" id="WP_354221865.1">
    <property type="nucleotide sequence ID" value="NZ_JBEPMX010000023.1"/>
</dbReference>
<organism evidence="3 4">
    <name type="scientific">Alkalibacillus flavidus</name>
    <dbReference type="NCBI Taxonomy" id="546021"/>
    <lineage>
        <taxon>Bacteria</taxon>
        <taxon>Bacillati</taxon>
        <taxon>Bacillota</taxon>
        <taxon>Bacilli</taxon>
        <taxon>Bacillales</taxon>
        <taxon>Bacillaceae</taxon>
        <taxon>Alkalibacillus</taxon>
    </lineage>
</organism>
<feature type="domain" description="Helicase ATP-binding" evidence="2">
    <location>
        <begin position="329"/>
        <end position="502"/>
    </location>
</feature>
<evidence type="ECO:0000259" key="2">
    <source>
        <dbReference type="PROSITE" id="PS51192"/>
    </source>
</evidence>
<dbReference type="InterPro" id="IPR014001">
    <property type="entry name" value="Helicase_ATP-bd"/>
</dbReference>
<dbReference type="SUPFAM" id="SSF52540">
    <property type="entry name" value="P-loop containing nucleoside triphosphate hydrolases"/>
    <property type="match status" value="1"/>
</dbReference>
<feature type="compositionally biased region" description="Polar residues" evidence="1">
    <location>
        <begin position="196"/>
        <end position="206"/>
    </location>
</feature>
<feature type="region of interest" description="Disordered" evidence="1">
    <location>
        <begin position="186"/>
        <end position="206"/>
    </location>
</feature>
<gene>
    <name evidence="3" type="ORF">ABID56_002619</name>
</gene>
<sequence length="988" mass="114689">MPVTTETNLKNHSVIIDDIAYREQPQGDEMARITKRLKQKLITQMPAKRVIELSGNGHTVIPTRLTVDENNRFIFESGSMFAIDVDDDHEQTNPQDVATRFNAVGLVYTFSHGIKGNRYRLFFQLERPEPSEAYFNAMLGVIRKELRAEGVPVDKTAINVPVRGGSNYWIHNEHATLNNDQLIQTAKQRSEEQQKQRSTLEPNQLSSQIPFEELRRMCEAIGHIPSGSGEGDKWSAVVYGIKSYEQEGYITPVEAEELHDIISGGETPYAALKTATKATIGSVIHYARESGYSPKILYFHNTTQPEKTYTESRINVDRDTQKLQPENAIDLLQKKNRILVDSPTGSGKTTSFIEAMKAKESENTSRHEGKFKQFYIFAVPTNALVDQVAYHHDVLKIQGQKDERLFRKFIEADRNHKRIIVATYDKIEWLASVIERNSAFNQFSIVVDEYHKLVFDLNYRNRAIKSMLEATRRARTFIALSGTTNDIDKNEFDEVVKVTGCNGSPNRDLVIYEYEKNKQSLAELATIVKNRSEHNRLLIFLQNMEQGELLKRLLKQEGVKSDIVNRHHKGKPIYQGISNEEQIPDEIDVLISTSVIADGVNLQNTNSHWEVITVCSNYSDFYNASMIKQISNRLRNLYDRFSLFIQKDEREPKQYNLEGAYHSALQRAKDLVDEFREDPFFNIALHRNSVIERYYGLYTKEDTLHYDPLTIRHFAVKSKDNFYKKYRNGFIKEVEEVFERNISGTFNVSELLRQDTDIATELAQLEQQVEDEAEDEKRLEELKSLSIDELFTKDVYSAFLNDDRKQVDEFKSVASQHHFAYVNATYDILPYQSIKRTISSITRKAEAKRLRKQVKALITLWHWKHYHRFNKTKEVFKELLAFSGVPLTNDDWDDVFQRIGDKYNFKKNEVKTVFKEFGMTNQKRSKKERFKVLLGGLTFERVAEENNLSHDELKQVIRTYATFYADRYEQLAIDKELQKMELEKNVEV</sequence>
<dbReference type="Gene3D" id="3.40.50.300">
    <property type="entry name" value="P-loop containing nucleotide triphosphate hydrolases"/>
    <property type="match status" value="2"/>
</dbReference>
<evidence type="ECO:0000313" key="4">
    <source>
        <dbReference type="Proteomes" id="UP001549167"/>
    </source>
</evidence>
<accession>A0ABV2KZC9</accession>
<dbReference type="Pfam" id="PF04851">
    <property type="entry name" value="ResIII"/>
    <property type="match status" value="1"/>
</dbReference>
<dbReference type="SMART" id="SM00487">
    <property type="entry name" value="DEXDc"/>
    <property type="match status" value="1"/>
</dbReference>
<dbReference type="Proteomes" id="UP001549167">
    <property type="component" value="Unassembled WGS sequence"/>
</dbReference>
<dbReference type="EMBL" id="JBEPMX010000023">
    <property type="protein sequence ID" value="MET3684482.1"/>
    <property type="molecule type" value="Genomic_DNA"/>
</dbReference>
<protein>
    <recommendedName>
        <fullName evidence="2">Helicase ATP-binding domain-containing protein</fullName>
    </recommendedName>
</protein>